<name>A0A507CNT3_9FUNG</name>
<dbReference type="AlphaFoldDB" id="A0A507CNT3"/>
<proteinExistence type="predicted"/>
<evidence type="ECO:0000313" key="2">
    <source>
        <dbReference type="Proteomes" id="UP000317494"/>
    </source>
</evidence>
<evidence type="ECO:0000313" key="1">
    <source>
        <dbReference type="EMBL" id="TPX40784.1"/>
    </source>
</evidence>
<protein>
    <submittedName>
        <fullName evidence="1">Uncharacterized protein</fullName>
    </submittedName>
</protein>
<keyword evidence="2" id="KW-1185">Reference proteome</keyword>
<accession>A0A507CNT3</accession>
<reference evidence="1 2" key="1">
    <citation type="journal article" date="2019" name="Sci. Rep.">
        <title>Comparative genomics of chytrid fungi reveal insights into the obligate biotrophic and pathogenic lifestyle of Synchytrium endobioticum.</title>
        <authorList>
            <person name="van de Vossenberg B.T.L.H."/>
            <person name="Warris S."/>
            <person name="Nguyen H.D.T."/>
            <person name="van Gent-Pelzer M.P.E."/>
            <person name="Joly D.L."/>
            <person name="van de Geest H.C."/>
            <person name="Bonants P.J.M."/>
            <person name="Smith D.S."/>
            <person name="Levesque C.A."/>
            <person name="van der Lee T.A.J."/>
        </authorList>
    </citation>
    <scope>NUCLEOTIDE SEQUENCE [LARGE SCALE GENOMIC DNA]</scope>
    <source>
        <strain evidence="1 2">MB42</strain>
    </source>
</reference>
<dbReference type="EMBL" id="QEAN01000301">
    <property type="protein sequence ID" value="TPX40784.1"/>
    <property type="molecule type" value="Genomic_DNA"/>
</dbReference>
<dbReference type="Proteomes" id="UP000317494">
    <property type="component" value="Unassembled WGS sequence"/>
</dbReference>
<organism evidence="1 2">
    <name type="scientific">Synchytrium endobioticum</name>
    <dbReference type="NCBI Taxonomy" id="286115"/>
    <lineage>
        <taxon>Eukaryota</taxon>
        <taxon>Fungi</taxon>
        <taxon>Fungi incertae sedis</taxon>
        <taxon>Chytridiomycota</taxon>
        <taxon>Chytridiomycota incertae sedis</taxon>
        <taxon>Chytridiomycetes</taxon>
        <taxon>Synchytriales</taxon>
        <taxon>Synchytriaceae</taxon>
        <taxon>Synchytrium</taxon>
    </lineage>
</organism>
<sequence>MILMRGPYRTVPAIVRGGHVNSGVCRLRWDGRFALRSITGRSQWRWCNRIIFACLFSHPTTAVKVWRIAYRKVGKQEQIAAVKNHGT</sequence>
<gene>
    <name evidence="1" type="ORF">SeMB42_g05881</name>
</gene>
<dbReference type="VEuPathDB" id="FungiDB:SeMB42_g05881"/>
<comment type="caution">
    <text evidence="1">The sequence shown here is derived from an EMBL/GenBank/DDBJ whole genome shotgun (WGS) entry which is preliminary data.</text>
</comment>